<dbReference type="AlphaFoldDB" id="A0A8A1L7T6"/>
<name>A0A8A1L7T6_AJEC8</name>
<protein>
    <submittedName>
        <fullName evidence="1">Uncharacterized protein</fullName>
    </submittedName>
</protein>
<reference evidence="1" key="1">
    <citation type="submission" date="2021-01" db="EMBL/GenBank/DDBJ databases">
        <title>Chromosome-level genome assembly of a human fungal pathogen reveals clustering of transcriptionally co-regulated genes.</title>
        <authorList>
            <person name="Voorhies M."/>
            <person name="Cohen S."/>
            <person name="Shea T.P."/>
            <person name="Petrus S."/>
            <person name="Munoz J.F."/>
            <person name="Poplawski S."/>
            <person name="Goldman W.E."/>
            <person name="Michael T."/>
            <person name="Cuomo C.A."/>
            <person name="Sil A."/>
            <person name="Beyhan S."/>
        </authorList>
    </citation>
    <scope>NUCLEOTIDE SEQUENCE</scope>
    <source>
        <strain evidence="1">H88</strain>
    </source>
</reference>
<evidence type="ECO:0000313" key="1">
    <source>
        <dbReference type="EMBL" id="QSS48713.1"/>
    </source>
</evidence>
<gene>
    <name evidence="1" type="ORF">I7I53_08804</name>
</gene>
<sequence>MWSTPRSYLCSALKIQEAASALIWLTWLTWLENLHRQSNHVRLRALTNLTTLRLNGKRSSTYPLVIR</sequence>
<evidence type="ECO:0000313" key="2">
    <source>
        <dbReference type="Proteomes" id="UP000663419"/>
    </source>
</evidence>
<accession>A0A8A1L7T6</accession>
<organism evidence="1 2">
    <name type="scientific">Ajellomyces capsulatus (strain H88)</name>
    <name type="common">Darling's disease fungus</name>
    <name type="synonym">Histoplasma capsulatum</name>
    <dbReference type="NCBI Taxonomy" id="544711"/>
    <lineage>
        <taxon>Eukaryota</taxon>
        <taxon>Fungi</taxon>
        <taxon>Dikarya</taxon>
        <taxon>Ascomycota</taxon>
        <taxon>Pezizomycotina</taxon>
        <taxon>Eurotiomycetes</taxon>
        <taxon>Eurotiomycetidae</taxon>
        <taxon>Onygenales</taxon>
        <taxon>Ajellomycetaceae</taxon>
        <taxon>Histoplasma</taxon>
    </lineage>
</organism>
<dbReference type="VEuPathDB" id="FungiDB:I7I53_08804"/>
<dbReference type="EMBL" id="CP069102">
    <property type="protein sequence ID" value="QSS48713.1"/>
    <property type="molecule type" value="Genomic_DNA"/>
</dbReference>
<dbReference type="Proteomes" id="UP000663419">
    <property type="component" value="Chromosome 1"/>
</dbReference>
<proteinExistence type="predicted"/>